<comment type="caution">
    <text evidence="3">The sequence shown here is derived from an EMBL/GenBank/DDBJ whole genome shotgun (WGS) entry which is preliminary data.</text>
</comment>
<dbReference type="Gene3D" id="1.10.150.50">
    <property type="entry name" value="Transcription Factor, Ets-1"/>
    <property type="match status" value="2"/>
</dbReference>
<dbReference type="InterPro" id="IPR013761">
    <property type="entry name" value="SAM/pointed_sf"/>
</dbReference>
<dbReference type="EMBL" id="CAJVPK010000093">
    <property type="protein sequence ID" value="CAG8447273.1"/>
    <property type="molecule type" value="Genomic_DNA"/>
</dbReference>
<gene>
    <name evidence="3" type="ORF">DEBURN_LOCUS1882</name>
</gene>
<dbReference type="SUPFAM" id="SSF47769">
    <property type="entry name" value="SAM/Pointed domain"/>
    <property type="match status" value="2"/>
</dbReference>
<dbReference type="AlphaFoldDB" id="A0A9N8YUD0"/>
<dbReference type="CDD" id="cd09487">
    <property type="entry name" value="SAM_superfamily"/>
    <property type="match status" value="1"/>
</dbReference>
<feature type="compositionally biased region" description="Basic and acidic residues" evidence="1">
    <location>
        <begin position="205"/>
        <end position="224"/>
    </location>
</feature>
<evidence type="ECO:0000313" key="4">
    <source>
        <dbReference type="Proteomes" id="UP000789706"/>
    </source>
</evidence>
<dbReference type="Pfam" id="PF07647">
    <property type="entry name" value="SAM_2"/>
    <property type="match status" value="1"/>
</dbReference>
<evidence type="ECO:0000256" key="1">
    <source>
        <dbReference type="SAM" id="MobiDB-lite"/>
    </source>
</evidence>
<evidence type="ECO:0000313" key="3">
    <source>
        <dbReference type="EMBL" id="CAG8447273.1"/>
    </source>
</evidence>
<dbReference type="InterPro" id="IPR001660">
    <property type="entry name" value="SAM"/>
</dbReference>
<organism evidence="3 4">
    <name type="scientific">Diversispora eburnea</name>
    <dbReference type="NCBI Taxonomy" id="1213867"/>
    <lineage>
        <taxon>Eukaryota</taxon>
        <taxon>Fungi</taxon>
        <taxon>Fungi incertae sedis</taxon>
        <taxon>Mucoromycota</taxon>
        <taxon>Glomeromycotina</taxon>
        <taxon>Glomeromycetes</taxon>
        <taxon>Diversisporales</taxon>
        <taxon>Diversisporaceae</taxon>
        <taxon>Diversispora</taxon>
    </lineage>
</organism>
<keyword evidence="4" id="KW-1185">Reference proteome</keyword>
<accession>A0A9N8YUD0</accession>
<evidence type="ECO:0000259" key="2">
    <source>
        <dbReference type="Pfam" id="PF07647"/>
    </source>
</evidence>
<sequence>MASLFSISLVAKNLIKANIKQSTLRLNNFTCRNILRGINSSNSNFSSIINLSSRSFSFITKSNCDTTKFSLTSNIIKPTVINFKRGLATVTENTENADSETDTVEIEAPKEVQEKVEKTRQYVVDNYIAKINYELLEDFPKWLEGLGMKAMAPHFEGKKWNDIIELSWEDLESLGVKSRGIRTRLIRFFWKVKRDMAAKNGVELPPKERASRDNSSESEDSPSRKPFEIDYKLMEDEECWLHSFGRSYGLLYPYFQGRKWQQMLEMTDDDLKALGITNKTVRKALTQNFRRHKNAINAEKGIPTENTPNQTKEYSI</sequence>
<dbReference type="Proteomes" id="UP000789706">
    <property type="component" value="Unassembled WGS sequence"/>
</dbReference>
<reference evidence="3" key="1">
    <citation type="submission" date="2021-06" db="EMBL/GenBank/DDBJ databases">
        <authorList>
            <person name="Kallberg Y."/>
            <person name="Tangrot J."/>
            <person name="Rosling A."/>
        </authorList>
    </citation>
    <scope>NUCLEOTIDE SEQUENCE</scope>
    <source>
        <strain evidence="3">AZ414A</strain>
    </source>
</reference>
<protein>
    <submittedName>
        <fullName evidence="3">8316_t:CDS:1</fullName>
    </submittedName>
</protein>
<feature type="region of interest" description="Disordered" evidence="1">
    <location>
        <begin position="201"/>
        <end position="224"/>
    </location>
</feature>
<feature type="domain" description="SAM" evidence="2">
    <location>
        <begin position="133"/>
        <end position="187"/>
    </location>
</feature>
<dbReference type="OrthoDB" id="2155283at2759"/>
<proteinExistence type="predicted"/>
<name>A0A9N8YUD0_9GLOM</name>